<keyword evidence="5 7" id="KW-0949">S-adenosyl-L-methionine</keyword>
<dbReference type="PANTHER" id="PTHR47313:SF1">
    <property type="entry name" value="RIBOSOMAL RNA LARGE SUBUNIT METHYLTRANSFERASE K_L"/>
    <property type="match status" value="1"/>
</dbReference>
<dbReference type="RefSeq" id="WP_034210552.1">
    <property type="nucleotide sequence ID" value="NZ_AVCK01000009.1"/>
</dbReference>
<dbReference type="PROSITE" id="PS01261">
    <property type="entry name" value="UPF0020"/>
    <property type="match status" value="1"/>
</dbReference>
<dbReference type="Pfam" id="PF22020">
    <property type="entry name" value="RlmL_1st"/>
    <property type="match status" value="1"/>
</dbReference>
<evidence type="ECO:0000256" key="3">
    <source>
        <dbReference type="ARBA" id="ARBA00022603"/>
    </source>
</evidence>
<dbReference type="PROSITE" id="PS51165">
    <property type="entry name" value="THUMP"/>
    <property type="match status" value="1"/>
</dbReference>
<dbReference type="InterPro" id="IPR053943">
    <property type="entry name" value="RlmKL-like_Mtase_CS"/>
</dbReference>
<evidence type="ECO:0000256" key="7">
    <source>
        <dbReference type="HAMAP-Rule" id="MF_01858"/>
    </source>
</evidence>
<dbReference type="GO" id="GO:0005737">
    <property type="term" value="C:cytoplasm"/>
    <property type="evidence" value="ECO:0007669"/>
    <property type="project" value="UniProtKB-SubCell"/>
</dbReference>
<dbReference type="GO" id="GO:0003723">
    <property type="term" value="F:RNA binding"/>
    <property type="evidence" value="ECO:0007669"/>
    <property type="project" value="UniProtKB-UniRule"/>
</dbReference>
<dbReference type="Pfam" id="PF02926">
    <property type="entry name" value="THUMP"/>
    <property type="match status" value="1"/>
</dbReference>
<evidence type="ECO:0000256" key="2">
    <source>
        <dbReference type="ARBA" id="ARBA00022552"/>
    </source>
</evidence>
<keyword evidence="1 7" id="KW-0963">Cytoplasm</keyword>
<reference evidence="10 11" key="1">
    <citation type="submission" date="2013-09" db="EMBL/GenBank/DDBJ databases">
        <title>Genome sequencing of Arenimonas metalli.</title>
        <authorList>
            <person name="Chen F."/>
            <person name="Wang G."/>
        </authorList>
    </citation>
    <scope>NUCLEOTIDE SEQUENCE [LARGE SCALE GENOMIC DNA]</scope>
    <source>
        <strain evidence="10 11">CF5-1</strain>
    </source>
</reference>
<dbReference type="EMBL" id="AVCK01000009">
    <property type="protein sequence ID" value="KFN47527.1"/>
    <property type="molecule type" value="Genomic_DNA"/>
</dbReference>
<dbReference type="NCBIfam" id="NF008748">
    <property type="entry name" value="PRK11783.1"/>
    <property type="match status" value="1"/>
</dbReference>
<dbReference type="PATRIC" id="fig|1384056.3.peg.494"/>
<dbReference type="PANTHER" id="PTHR47313">
    <property type="entry name" value="RIBOSOMAL RNA LARGE SUBUNIT METHYLTRANSFERASE K/L"/>
    <property type="match status" value="1"/>
</dbReference>
<dbReference type="STRING" id="1384056.N787_08175"/>
<evidence type="ECO:0000256" key="6">
    <source>
        <dbReference type="ARBA" id="ARBA00022884"/>
    </source>
</evidence>
<keyword evidence="4 7" id="KW-0808">Transferase</keyword>
<keyword evidence="3 7" id="KW-0489">Methyltransferase</keyword>
<protein>
    <recommendedName>
        <fullName evidence="7">Ribosomal RNA large subunit methyltransferase K/L</fullName>
    </recommendedName>
    <domain>
        <recommendedName>
            <fullName evidence="7">23S rRNA m2G2445 methyltransferase</fullName>
            <ecNumber evidence="7">2.1.1.173</ecNumber>
        </recommendedName>
        <alternativeName>
            <fullName evidence="7">rRNA (guanine-N(2)-)-methyltransferase RlmL</fullName>
        </alternativeName>
    </domain>
    <domain>
        <recommendedName>
            <fullName evidence="7">23S rRNA m7G2069 methyltransferase</fullName>
            <ecNumber evidence="7">2.1.1.264</ecNumber>
        </recommendedName>
        <alternativeName>
            <fullName evidence="7">rRNA (guanine-N(7)-)-methyltransferase RlmK</fullName>
        </alternativeName>
    </domain>
</protein>
<dbReference type="Gene3D" id="3.30.2130.30">
    <property type="match status" value="1"/>
</dbReference>
<proteinExistence type="inferred from homology"/>
<dbReference type="SUPFAM" id="SSF53335">
    <property type="entry name" value="S-adenosyl-L-methionine-dependent methyltransferases"/>
    <property type="match status" value="2"/>
</dbReference>
<dbReference type="InterPro" id="IPR004114">
    <property type="entry name" value="THUMP_dom"/>
</dbReference>
<evidence type="ECO:0000256" key="5">
    <source>
        <dbReference type="ARBA" id="ARBA00022691"/>
    </source>
</evidence>
<dbReference type="Gene3D" id="3.40.50.150">
    <property type="entry name" value="Vaccinia Virus protein VP39"/>
    <property type="match status" value="2"/>
</dbReference>
<dbReference type="Pfam" id="PF10672">
    <property type="entry name" value="Methyltrans_SAM"/>
    <property type="match status" value="1"/>
</dbReference>
<dbReference type="InterPro" id="IPR017244">
    <property type="entry name" value="23SrRNA_methyltr_KL"/>
</dbReference>
<evidence type="ECO:0000256" key="4">
    <source>
        <dbReference type="ARBA" id="ARBA00022679"/>
    </source>
</evidence>
<comment type="similarity">
    <text evidence="7">Belongs to the methyltransferase superfamily. RlmKL family.</text>
</comment>
<keyword evidence="11" id="KW-1185">Reference proteome</keyword>
<dbReference type="EC" id="2.1.1.264" evidence="7"/>
<keyword evidence="2 7" id="KW-0698">rRNA processing</keyword>
<dbReference type="CDD" id="cd02440">
    <property type="entry name" value="AdoMet_MTases"/>
    <property type="match status" value="1"/>
</dbReference>
<comment type="function">
    <text evidence="7">Specifically methylates the guanine in position 2445 (m2G2445) and the guanine in position 2069 (m7G2069) of 23S rRNA.</text>
</comment>
<dbReference type="GO" id="GO:0052915">
    <property type="term" value="F:23S rRNA (guanine(2445)-N(2))-methyltransferase activity"/>
    <property type="evidence" value="ECO:0007669"/>
    <property type="project" value="UniProtKB-UniRule"/>
</dbReference>
<dbReference type="Pfam" id="PF01170">
    <property type="entry name" value="UPF0020"/>
    <property type="match status" value="1"/>
</dbReference>
<dbReference type="InterPro" id="IPR054170">
    <property type="entry name" value="RlmL_1st"/>
</dbReference>
<dbReference type="PROSITE" id="PS00092">
    <property type="entry name" value="N6_MTASE"/>
    <property type="match status" value="1"/>
</dbReference>
<dbReference type="InterPro" id="IPR019614">
    <property type="entry name" value="SAM-dep_methyl-trfase"/>
</dbReference>
<dbReference type="OrthoDB" id="9809404at2"/>
<dbReference type="HAMAP" id="MF_01858">
    <property type="entry name" value="23SrRNA_methyltr_KL"/>
    <property type="match status" value="1"/>
</dbReference>
<dbReference type="eggNOG" id="COG1092">
    <property type="taxonomic scope" value="Bacteria"/>
</dbReference>
<comment type="caution">
    <text evidence="10">The sequence shown here is derived from an EMBL/GenBank/DDBJ whole genome shotgun (WGS) entry which is preliminary data.</text>
</comment>
<dbReference type="AlphaFoldDB" id="A0A091B7Q7"/>
<dbReference type="PIRSF" id="PIRSF037618">
    <property type="entry name" value="RNA_Mtase_bacteria_prd"/>
    <property type="match status" value="1"/>
</dbReference>
<keyword evidence="6 8" id="KW-0694">RNA-binding</keyword>
<name>A0A091B7Q7_9GAMM</name>
<evidence type="ECO:0000259" key="9">
    <source>
        <dbReference type="PROSITE" id="PS51165"/>
    </source>
</evidence>
<dbReference type="InterPro" id="IPR002052">
    <property type="entry name" value="DNA_methylase_N6_adenine_CS"/>
</dbReference>
<dbReference type="SMART" id="SM00981">
    <property type="entry name" value="THUMP"/>
    <property type="match status" value="1"/>
</dbReference>
<dbReference type="Gene3D" id="3.30.750.80">
    <property type="entry name" value="RNA methyltransferase domain (HRMD) like"/>
    <property type="match status" value="1"/>
</dbReference>
<dbReference type="EC" id="2.1.1.173" evidence="7"/>
<gene>
    <name evidence="7" type="primary">rlmL</name>
    <name evidence="10" type="ORF">N787_08175</name>
</gene>
<dbReference type="GO" id="GO:0070043">
    <property type="term" value="F:rRNA (guanine-N7-)-methyltransferase activity"/>
    <property type="evidence" value="ECO:0007669"/>
    <property type="project" value="UniProtKB-UniRule"/>
</dbReference>
<feature type="domain" description="THUMP" evidence="9">
    <location>
        <begin position="42"/>
        <end position="153"/>
    </location>
</feature>
<evidence type="ECO:0000313" key="10">
    <source>
        <dbReference type="EMBL" id="KFN47527.1"/>
    </source>
</evidence>
<comment type="catalytic activity">
    <reaction evidence="7">
        <text>guanosine(2069) in 23S rRNA + S-adenosyl-L-methionine = N(2)-methylguanosine(2069) in 23S rRNA + S-adenosyl-L-homocysteine + H(+)</text>
        <dbReference type="Rhea" id="RHEA:43772"/>
        <dbReference type="Rhea" id="RHEA-COMP:10688"/>
        <dbReference type="Rhea" id="RHEA-COMP:10689"/>
        <dbReference type="ChEBI" id="CHEBI:15378"/>
        <dbReference type="ChEBI" id="CHEBI:57856"/>
        <dbReference type="ChEBI" id="CHEBI:59789"/>
        <dbReference type="ChEBI" id="CHEBI:74269"/>
        <dbReference type="ChEBI" id="CHEBI:74481"/>
        <dbReference type="EC" id="2.1.1.264"/>
    </reaction>
</comment>
<dbReference type="Proteomes" id="UP000029393">
    <property type="component" value="Unassembled WGS sequence"/>
</dbReference>
<dbReference type="eggNOG" id="COG0116">
    <property type="taxonomic scope" value="Bacteria"/>
</dbReference>
<sequence length="711" mass="77691">MKFFVACAKGLEYLLADELVALGATRATAALAGANAEGDAEAAYRAVMHSRLASRVLWPLAEFDCANENDLYQGVHAIDWPAHLDPEGTLAVDAHVSGPALTHERYAAQRAKDAVVDRMRAAHGVRPSVDTESPDLRLSLVVRKGRAIVSIDLGGGPLHRRGWRQSQGDAPLKENLAAAMLLRGHWPKLYAEGGALLDPMCGSGTLLIEGALMAADVAPGLHRLQGALPTRWRGFDEDLWQRIEAEARERAVAGRAALRPAFFGADLDPAALHAAVANADRAGLAELIRFDRAAIASLKAPGPARGLVVCNPPYDARLAADAALYRELGDALRRAVPDWRAVLLCGSDELAQATGLRAAKRYAFFNGALECALMVCDPLQPPARAPREAKPLSDGAQMVANRLRKNLKRFKSWREREGVFAWRAYDADLPEYSAAVDVYEEADGERRSFVHVQEYEAPSTIPEADSRRRFGELLDAVREVFAVPPAQVSIKTRARGKGGSKYGRMDRRDEFIAVQEGRAKLLVNLFDYLDTGLFLDHRPVRLRIGRESAGKRVLNLFAYTGAASVHAAVGGAASTTSVDLSGTYLEWAGRNLALNGAAGRAHQLVQADAMAWLLADRGEYDLIFCDPPTFSNSARAEDFDTQRDHVRLLRACVARLAPGGLLLFSNNFRKFRLDEAAVAEFATCTEISAKTIDPDFERNPRIHRCWELRRA</sequence>
<comment type="catalytic activity">
    <reaction evidence="7">
        <text>guanosine(2445) in 23S rRNA + S-adenosyl-L-methionine = N(2)-methylguanosine(2445) in 23S rRNA + S-adenosyl-L-homocysteine + H(+)</text>
        <dbReference type="Rhea" id="RHEA:42740"/>
        <dbReference type="Rhea" id="RHEA-COMP:10215"/>
        <dbReference type="Rhea" id="RHEA-COMP:10216"/>
        <dbReference type="ChEBI" id="CHEBI:15378"/>
        <dbReference type="ChEBI" id="CHEBI:57856"/>
        <dbReference type="ChEBI" id="CHEBI:59789"/>
        <dbReference type="ChEBI" id="CHEBI:74269"/>
        <dbReference type="ChEBI" id="CHEBI:74481"/>
        <dbReference type="EC" id="2.1.1.173"/>
    </reaction>
</comment>
<evidence type="ECO:0000256" key="8">
    <source>
        <dbReference type="PROSITE-ProRule" id="PRU00529"/>
    </source>
</evidence>
<dbReference type="CDD" id="cd11715">
    <property type="entry name" value="THUMP_AdoMetMT"/>
    <property type="match status" value="1"/>
</dbReference>
<comment type="subcellular location">
    <subcellularLocation>
        <location evidence="7">Cytoplasm</location>
    </subcellularLocation>
</comment>
<evidence type="ECO:0000256" key="1">
    <source>
        <dbReference type="ARBA" id="ARBA00022490"/>
    </source>
</evidence>
<accession>A0A091B7Q7</accession>
<evidence type="ECO:0000313" key="11">
    <source>
        <dbReference type="Proteomes" id="UP000029393"/>
    </source>
</evidence>
<dbReference type="InterPro" id="IPR029063">
    <property type="entry name" value="SAM-dependent_MTases_sf"/>
</dbReference>
<organism evidence="10 11">
    <name type="scientific">Arenimonas metalli CF5-1</name>
    <dbReference type="NCBI Taxonomy" id="1384056"/>
    <lineage>
        <taxon>Bacteria</taxon>
        <taxon>Pseudomonadati</taxon>
        <taxon>Pseudomonadota</taxon>
        <taxon>Gammaproteobacteria</taxon>
        <taxon>Lysobacterales</taxon>
        <taxon>Lysobacteraceae</taxon>
        <taxon>Arenimonas</taxon>
    </lineage>
</organism>
<dbReference type="InterPro" id="IPR000241">
    <property type="entry name" value="RlmKL-like_Mtase"/>
</dbReference>